<feature type="compositionally biased region" description="Polar residues" evidence="1">
    <location>
        <begin position="1"/>
        <end position="11"/>
    </location>
</feature>
<dbReference type="Proteomes" id="UP000238274">
    <property type="component" value="Unassembled WGS sequence"/>
</dbReference>
<comment type="caution">
    <text evidence="2">The sequence shown here is derived from an EMBL/GenBank/DDBJ whole genome shotgun (WGS) entry which is preliminary data.</text>
</comment>
<organism evidence="2 3">
    <name type="scientific">Puccinia striiformis</name>
    <dbReference type="NCBI Taxonomy" id="27350"/>
    <lineage>
        <taxon>Eukaryota</taxon>
        <taxon>Fungi</taxon>
        <taxon>Dikarya</taxon>
        <taxon>Basidiomycota</taxon>
        <taxon>Pucciniomycotina</taxon>
        <taxon>Pucciniomycetes</taxon>
        <taxon>Pucciniales</taxon>
        <taxon>Pucciniaceae</taxon>
        <taxon>Puccinia</taxon>
    </lineage>
</organism>
<keyword evidence="3" id="KW-1185">Reference proteome</keyword>
<gene>
    <name evidence="2" type="ORF">PSHT_03003</name>
</gene>
<reference evidence="3" key="3">
    <citation type="journal article" date="2018" name="Mol. Plant Microbe Interact.">
        <title>Genome sequence resources for the wheat stripe rust pathogen (Puccinia striiformis f. sp. tritici) and the barley stripe rust pathogen (Puccinia striiformis f. sp. hordei).</title>
        <authorList>
            <person name="Xia C."/>
            <person name="Wang M."/>
            <person name="Yin C."/>
            <person name="Cornejo O.E."/>
            <person name="Hulbert S.H."/>
            <person name="Chen X."/>
        </authorList>
    </citation>
    <scope>NUCLEOTIDE SEQUENCE [LARGE SCALE GENOMIC DNA]</scope>
    <source>
        <strain evidence="3">93TX-2</strain>
    </source>
</reference>
<evidence type="ECO:0000313" key="2">
    <source>
        <dbReference type="EMBL" id="POW20939.1"/>
    </source>
</evidence>
<evidence type="ECO:0000256" key="1">
    <source>
        <dbReference type="SAM" id="MobiDB-lite"/>
    </source>
</evidence>
<reference evidence="3" key="2">
    <citation type="journal article" date="2018" name="BMC Genomics">
        <title>Genomic insights into host adaptation between the wheat stripe rust pathogen (Puccinia striiformis f. sp. tritici) and the barley stripe rust pathogen (Puccinia striiformis f. sp. hordei).</title>
        <authorList>
            <person name="Xia C."/>
            <person name="Wang M."/>
            <person name="Yin C."/>
            <person name="Cornejo O.E."/>
            <person name="Hulbert S.H."/>
            <person name="Chen X."/>
        </authorList>
    </citation>
    <scope>NUCLEOTIDE SEQUENCE [LARGE SCALE GENOMIC DNA]</scope>
    <source>
        <strain evidence="3">93TX-2</strain>
    </source>
</reference>
<name>A0A2S4WGS1_9BASI</name>
<feature type="compositionally biased region" description="Polar residues" evidence="1">
    <location>
        <begin position="18"/>
        <end position="34"/>
    </location>
</feature>
<accession>A0A2S4WGS1</accession>
<protein>
    <submittedName>
        <fullName evidence="2">Uncharacterized protein</fullName>
    </submittedName>
</protein>
<feature type="region of interest" description="Disordered" evidence="1">
    <location>
        <begin position="1"/>
        <end position="34"/>
    </location>
</feature>
<dbReference type="AlphaFoldDB" id="A0A2S4WGS1"/>
<sequence>EGGVQHQTWSSGLDFCPGQNNPFEAGGNATNSGEQWKPLVSTMDGANDLVQKAIDCEKPTVASHFSGQDSPGKP</sequence>
<feature type="non-terminal residue" evidence="2">
    <location>
        <position position="1"/>
    </location>
</feature>
<dbReference type="VEuPathDB" id="FungiDB:PSHT_03003"/>
<dbReference type="VEuPathDB" id="FungiDB:PSTT_04929"/>
<proteinExistence type="predicted"/>
<dbReference type="EMBL" id="PKSM01000027">
    <property type="protein sequence ID" value="POW20939.1"/>
    <property type="molecule type" value="Genomic_DNA"/>
</dbReference>
<evidence type="ECO:0000313" key="3">
    <source>
        <dbReference type="Proteomes" id="UP000238274"/>
    </source>
</evidence>
<reference evidence="2 3" key="1">
    <citation type="submission" date="2017-12" db="EMBL/GenBank/DDBJ databases">
        <title>Gene loss provides genomic basis for host adaptation in cereal stripe rust fungi.</title>
        <authorList>
            <person name="Xia C."/>
        </authorList>
    </citation>
    <scope>NUCLEOTIDE SEQUENCE [LARGE SCALE GENOMIC DNA]</scope>
    <source>
        <strain evidence="2 3">93TX-2</strain>
    </source>
</reference>